<keyword evidence="2" id="KW-1185">Reference proteome</keyword>
<dbReference type="EMBL" id="RHFK02000003">
    <property type="protein sequence ID" value="TWW78561.1"/>
    <property type="molecule type" value="Genomic_DNA"/>
</dbReference>
<sequence>MEMEGAGAGRRKAPSATQQVVLTACASEKLRRGSVRALLPNRARCCRRRLLTLTANNVLLDDCALLKPERSQRLMKGSRK</sequence>
<name>A0A5C6PI52_9TELE</name>
<comment type="caution">
    <text evidence="1">The sequence shown here is derived from an EMBL/GenBank/DDBJ whole genome shotgun (WGS) entry which is preliminary data.</text>
</comment>
<evidence type="ECO:0000313" key="2">
    <source>
        <dbReference type="Proteomes" id="UP000324091"/>
    </source>
</evidence>
<protein>
    <submittedName>
        <fullName evidence="1">Uncharacterized protein</fullName>
    </submittedName>
</protein>
<proteinExistence type="predicted"/>
<gene>
    <name evidence="1" type="ORF">D4764_11G0006820</name>
</gene>
<accession>A0A5C6PI52</accession>
<evidence type="ECO:0000313" key="1">
    <source>
        <dbReference type="EMBL" id="TWW78561.1"/>
    </source>
</evidence>
<reference evidence="1 2" key="1">
    <citation type="submission" date="2019-04" db="EMBL/GenBank/DDBJ databases">
        <title>Chromosome genome assembly for Takifugu flavidus.</title>
        <authorList>
            <person name="Xiao S."/>
        </authorList>
    </citation>
    <scope>NUCLEOTIDE SEQUENCE [LARGE SCALE GENOMIC DNA]</scope>
    <source>
        <strain evidence="1">HTHZ2018</strain>
        <tissue evidence="1">Muscle</tissue>
    </source>
</reference>
<dbReference type="AlphaFoldDB" id="A0A5C6PI52"/>
<dbReference type="Proteomes" id="UP000324091">
    <property type="component" value="Chromosome 11"/>
</dbReference>
<organism evidence="1 2">
    <name type="scientific">Takifugu flavidus</name>
    <name type="common">sansaifugu</name>
    <dbReference type="NCBI Taxonomy" id="433684"/>
    <lineage>
        <taxon>Eukaryota</taxon>
        <taxon>Metazoa</taxon>
        <taxon>Chordata</taxon>
        <taxon>Craniata</taxon>
        <taxon>Vertebrata</taxon>
        <taxon>Euteleostomi</taxon>
        <taxon>Actinopterygii</taxon>
        <taxon>Neopterygii</taxon>
        <taxon>Teleostei</taxon>
        <taxon>Neoteleostei</taxon>
        <taxon>Acanthomorphata</taxon>
        <taxon>Eupercaria</taxon>
        <taxon>Tetraodontiformes</taxon>
        <taxon>Tetradontoidea</taxon>
        <taxon>Tetraodontidae</taxon>
        <taxon>Takifugu</taxon>
    </lineage>
</organism>